<organism evidence="2 3">
    <name type="scientific">Thermacetogenium phaeum (strain ATCC BAA-254 / DSM 26808 / PB)</name>
    <dbReference type="NCBI Taxonomy" id="1089553"/>
    <lineage>
        <taxon>Bacteria</taxon>
        <taxon>Bacillati</taxon>
        <taxon>Bacillota</taxon>
        <taxon>Clostridia</taxon>
        <taxon>Thermoanaerobacterales</taxon>
        <taxon>Thermoanaerobacteraceae</taxon>
        <taxon>Thermacetogenium</taxon>
    </lineage>
</organism>
<dbReference type="PANTHER" id="PTHR35090">
    <property type="entry name" value="DNA-DIRECTED RNA POLYMERASE SUBUNIT I"/>
    <property type="match status" value="1"/>
</dbReference>
<evidence type="ECO:0000313" key="2">
    <source>
        <dbReference type="EMBL" id="AFV12957.1"/>
    </source>
</evidence>
<dbReference type="STRING" id="1089553.Tph_c27920"/>
<dbReference type="PANTHER" id="PTHR35090:SF1">
    <property type="entry name" value="SLR0144 PROTEIN"/>
    <property type="match status" value="1"/>
</dbReference>
<sequence length="334" mass="37733">MQNGLNIYQKIINSLYLTLSRTAAAMPFGSRYWLEEITRGIGESLLESYGEQFLPGERDPLGICNSYLSFLGERNFLERESFSLEEDEGEILVTMKRERCTYREFCLGAEEEGLLFYCPRLGALQAALKHSLGREYSTSVGVDRKAGVCLGRIFPSRRRLKTEAVRREGDVVYIERERAVLFHKDVFTSLLSAIKEYAPFILKKVLFDAGYRSYLAVARHIEDSCEAPEEALRVCFEELSSYGLGRVELVSLNAAGGQAVIRCYRSFEAAVLEDLELYRTPRPTCDLLRGKLSACLTVVLGRAITCEEMKCASVEGDCCEFHAYPEEETVEGMK</sequence>
<protein>
    <recommendedName>
        <fullName evidence="1">4-vinyl reductase 4VR domain-containing protein</fullName>
    </recommendedName>
</protein>
<dbReference type="AlphaFoldDB" id="K4LLI3"/>
<dbReference type="EMBL" id="CP003732">
    <property type="protein sequence ID" value="AFV12957.1"/>
    <property type="molecule type" value="Genomic_DNA"/>
</dbReference>
<feature type="domain" description="4-vinyl reductase 4VR" evidence="1">
    <location>
        <begin position="258"/>
        <end position="325"/>
    </location>
</feature>
<dbReference type="SUPFAM" id="SSF111126">
    <property type="entry name" value="Ligand-binding domain in the NO signalling and Golgi transport"/>
    <property type="match status" value="1"/>
</dbReference>
<dbReference type="InterPro" id="IPR004096">
    <property type="entry name" value="V4R"/>
</dbReference>
<dbReference type="HOGENOM" id="CLU_815988_0_0_9"/>
<dbReference type="Gene3D" id="3.30.1380.20">
    <property type="entry name" value="Trafficking protein particle complex subunit 3"/>
    <property type="match status" value="1"/>
</dbReference>
<gene>
    <name evidence="2" type="ordered locus">Tph_c27920</name>
</gene>
<accession>K4LLI3</accession>
<evidence type="ECO:0000259" key="1">
    <source>
        <dbReference type="SMART" id="SM00989"/>
    </source>
</evidence>
<evidence type="ECO:0000313" key="3">
    <source>
        <dbReference type="Proteomes" id="UP000000467"/>
    </source>
</evidence>
<proteinExistence type="predicted"/>
<dbReference type="SMART" id="SM00989">
    <property type="entry name" value="V4R"/>
    <property type="match status" value="1"/>
</dbReference>
<dbReference type="RefSeq" id="WP_015051816.1">
    <property type="nucleotide sequence ID" value="NC_018870.1"/>
</dbReference>
<dbReference type="OrthoDB" id="1804856at2"/>
<dbReference type="eggNOG" id="COG1719">
    <property type="taxonomic scope" value="Bacteria"/>
</dbReference>
<dbReference type="Proteomes" id="UP000000467">
    <property type="component" value="Chromosome"/>
</dbReference>
<name>K4LLI3_THEPS</name>
<reference evidence="2 3" key="1">
    <citation type="journal article" date="2012" name="BMC Genomics">
        <title>Genome-guided analysis of physiological and morphological traits of the fermentative acetate oxidizer Thermacetogenium phaeum.</title>
        <authorList>
            <person name="Oehler D."/>
            <person name="Poehlein A."/>
            <person name="Leimbach A."/>
            <person name="Muller N."/>
            <person name="Daniel R."/>
            <person name="Gottschalk G."/>
            <person name="Schink B."/>
        </authorList>
    </citation>
    <scope>NUCLEOTIDE SEQUENCE [LARGE SCALE GENOMIC DNA]</scope>
    <source>
        <strain evidence="3">ATCC BAA-254 / DSM 26808 / PB</strain>
    </source>
</reference>
<dbReference type="KEGG" id="tpz:Tph_c27920"/>
<dbReference type="InterPro" id="IPR024096">
    <property type="entry name" value="NO_sig/Golgi_transp_ligand-bd"/>
</dbReference>
<keyword evidence="3" id="KW-1185">Reference proteome</keyword>